<accession>A0A2P2N5G0</accession>
<sequence length="12" mass="1533">MFYIRRTRCGET</sequence>
<dbReference type="EMBL" id="GGEC01057152">
    <property type="protein sequence ID" value="MBX37636.1"/>
    <property type="molecule type" value="Transcribed_RNA"/>
</dbReference>
<protein>
    <submittedName>
        <fullName evidence="1">Uncharacterized protein</fullName>
    </submittedName>
</protein>
<organism evidence="1">
    <name type="scientific">Rhizophora mucronata</name>
    <name type="common">Asiatic mangrove</name>
    <dbReference type="NCBI Taxonomy" id="61149"/>
    <lineage>
        <taxon>Eukaryota</taxon>
        <taxon>Viridiplantae</taxon>
        <taxon>Streptophyta</taxon>
        <taxon>Embryophyta</taxon>
        <taxon>Tracheophyta</taxon>
        <taxon>Spermatophyta</taxon>
        <taxon>Magnoliopsida</taxon>
        <taxon>eudicotyledons</taxon>
        <taxon>Gunneridae</taxon>
        <taxon>Pentapetalae</taxon>
        <taxon>rosids</taxon>
        <taxon>fabids</taxon>
        <taxon>Malpighiales</taxon>
        <taxon>Rhizophoraceae</taxon>
        <taxon>Rhizophora</taxon>
    </lineage>
</organism>
<name>A0A2P2N5G0_RHIMU</name>
<reference evidence="1" key="1">
    <citation type="submission" date="2018-02" db="EMBL/GenBank/DDBJ databases">
        <title>Rhizophora mucronata_Transcriptome.</title>
        <authorList>
            <person name="Meera S.P."/>
            <person name="Sreeshan A."/>
            <person name="Augustine A."/>
        </authorList>
    </citation>
    <scope>NUCLEOTIDE SEQUENCE</scope>
    <source>
        <tissue evidence="1">Leaf</tissue>
    </source>
</reference>
<evidence type="ECO:0000313" key="1">
    <source>
        <dbReference type="EMBL" id="MBX37636.1"/>
    </source>
</evidence>
<proteinExistence type="predicted"/>